<feature type="signal peptide" evidence="1">
    <location>
        <begin position="1"/>
        <end position="23"/>
    </location>
</feature>
<sequence>MKKIVLSLAITAAFGGITSLAHAQEASEWSFAGNAGLVSDYRFRGFTQTNYKPAFQGGFDLAHASGFYIGNWNSNVEESLYSGASLEMDFYAGYKGTFQDVGYDVGYYYYAYPGTGANGATHYKNGEIYVGTSYGPISAKAWYATTNYFSLKNDSTGKDSKGSYYLELNGAYEVAQGVTVLGHVGWQKIKNGTSLLDRDGFNAKTDNVTDWKIGATKDVSGWLLGLAVVGTNEKDLIATGSPLRDGGKTGVVASVAKTF</sequence>
<name>A0A8B6X4M3_9BURK</name>
<organism evidence="2 3">
    <name type="scientific">Derxia gummosa DSM 723</name>
    <dbReference type="NCBI Taxonomy" id="1121388"/>
    <lineage>
        <taxon>Bacteria</taxon>
        <taxon>Pseudomonadati</taxon>
        <taxon>Pseudomonadota</taxon>
        <taxon>Betaproteobacteria</taxon>
        <taxon>Burkholderiales</taxon>
        <taxon>Alcaligenaceae</taxon>
        <taxon>Derxia</taxon>
    </lineage>
</organism>
<dbReference type="Proteomes" id="UP000675920">
    <property type="component" value="Unplaced"/>
</dbReference>
<dbReference type="Pfam" id="PF09694">
    <property type="entry name" value="Gcw_chp"/>
    <property type="match status" value="1"/>
</dbReference>
<keyword evidence="2" id="KW-1185">Reference proteome</keyword>
<proteinExistence type="predicted"/>
<dbReference type="NCBIfam" id="TIGR02001">
    <property type="entry name" value="gcw_chp"/>
    <property type="match status" value="1"/>
</dbReference>
<dbReference type="InterPro" id="IPR010239">
    <property type="entry name" value="CHP02001"/>
</dbReference>
<reference evidence="3" key="2">
    <citation type="submission" date="2025-08" db="UniProtKB">
        <authorList>
            <consortium name="RefSeq"/>
        </authorList>
    </citation>
    <scope>IDENTIFICATION</scope>
</reference>
<dbReference type="RefSeq" id="WP_028311880.1">
    <property type="nucleotide sequence ID" value="NZ_AXWS01000014.1"/>
</dbReference>
<feature type="chain" id="PRO_5034860200" evidence="1">
    <location>
        <begin position="24"/>
        <end position="259"/>
    </location>
</feature>
<reference evidence="3" key="1">
    <citation type="journal article" date="2004" name="J. Bacteriol.">
        <title>Genes regulated by TorR, the trimethylamine oxide response regulator of Shewanella oneidensis.</title>
        <authorList>
            <person name="Bordi C."/>
            <person name="Ansaldi M."/>
            <person name="Gon S."/>
            <person name="Jourlin-Castelli C."/>
            <person name="Iobbi-Nivol C."/>
            <person name="Mejean V."/>
        </authorList>
    </citation>
    <scope>NUCLEOTIDE SEQUENCE</scope>
</reference>
<protein>
    <submittedName>
        <fullName evidence="3">TorF family putative porin</fullName>
    </submittedName>
</protein>
<evidence type="ECO:0000256" key="1">
    <source>
        <dbReference type="SAM" id="SignalP"/>
    </source>
</evidence>
<dbReference type="AlphaFoldDB" id="A0A8B6X4M3"/>
<accession>A0A8B6X4M3</accession>
<evidence type="ECO:0000313" key="2">
    <source>
        <dbReference type="Proteomes" id="UP000675920"/>
    </source>
</evidence>
<dbReference type="OrthoDB" id="9793561at2"/>
<keyword evidence="1" id="KW-0732">Signal</keyword>
<evidence type="ECO:0000313" key="3">
    <source>
        <dbReference type="RefSeq" id="WP_028311880.1"/>
    </source>
</evidence>